<feature type="compositionally biased region" description="Basic and acidic residues" evidence="1">
    <location>
        <begin position="67"/>
        <end position="77"/>
    </location>
</feature>
<dbReference type="GeneID" id="115889373"/>
<organism evidence="2 3">
    <name type="scientific">Sitophilus oryzae</name>
    <name type="common">Rice weevil</name>
    <name type="synonym">Curculio oryzae</name>
    <dbReference type="NCBI Taxonomy" id="7048"/>
    <lineage>
        <taxon>Eukaryota</taxon>
        <taxon>Metazoa</taxon>
        <taxon>Ecdysozoa</taxon>
        <taxon>Arthropoda</taxon>
        <taxon>Hexapoda</taxon>
        <taxon>Insecta</taxon>
        <taxon>Pterygota</taxon>
        <taxon>Neoptera</taxon>
        <taxon>Endopterygota</taxon>
        <taxon>Coleoptera</taxon>
        <taxon>Polyphaga</taxon>
        <taxon>Cucujiformia</taxon>
        <taxon>Curculionidae</taxon>
        <taxon>Dryophthorinae</taxon>
        <taxon>Sitophilus</taxon>
    </lineage>
</organism>
<accession>A0A6J2YMK1</accession>
<dbReference type="AlphaFoldDB" id="A0A6J2YMK1"/>
<dbReference type="InParanoid" id="A0A6J2YMK1"/>
<sequence length="134" mass="14966">MASYATYRHIELDKVGYSKKRCRNPSSEIFKVFSPISDIQAKNQKNLASRKASQHRDSFERLFGTPENKRTSKKDIVNRNPVTGDGVASWDSLKFKTPKIYKERNPITGETYIISSPASSPATSPTPTPTNGSL</sequence>
<feature type="compositionally biased region" description="Low complexity" evidence="1">
    <location>
        <begin position="115"/>
        <end position="125"/>
    </location>
</feature>
<gene>
    <name evidence="3" type="primary">LOC115889373</name>
</gene>
<name>A0A6J2YMK1_SITOR</name>
<protein>
    <submittedName>
        <fullName evidence="3">Microtubule-associated protein Jupiter-like</fullName>
    </submittedName>
</protein>
<dbReference type="Proteomes" id="UP000504635">
    <property type="component" value="Unplaced"/>
</dbReference>
<proteinExistence type="predicted"/>
<keyword evidence="2" id="KW-1185">Reference proteome</keyword>
<evidence type="ECO:0000313" key="2">
    <source>
        <dbReference type="Proteomes" id="UP000504635"/>
    </source>
</evidence>
<evidence type="ECO:0000313" key="3">
    <source>
        <dbReference type="RefSeq" id="XP_030765213.1"/>
    </source>
</evidence>
<reference evidence="3" key="1">
    <citation type="submission" date="2025-08" db="UniProtKB">
        <authorList>
            <consortium name="RefSeq"/>
        </authorList>
    </citation>
    <scope>IDENTIFICATION</scope>
    <source>
        <tissue evidence="3">Gonads</tissue>
    </source>
</reference>
<dbReference type="RefSeq" id="XP_030765213.1">
    <property type="nucleotide sequence ID" value="XM_030909353.1"/>
</dbReference>
<feature type="region of interest" description="Disordered" evidence="1">
    <location>
        <begin position="111"/>
        <end position="134"/>
    </location>
</feature>
<dbReference type="OrthoDB" id="6367565at2759"/>
<feature type="region of interest" description="Disordered" evidence="1">
    <location>
        <begin position="44"/>
        <end position="80"/>
    </location>
</feature>
<evidence type="ECO:0000256" key="1">
    <source>
        <dbReference type="SAM" id="MobiDB-lite"/>
    </source>
</evidence>
<dbReference type="KEGG" id="soy:115889373"/>